<dbReference type="InterPro" id="IPR036282">
    <property type="entry name" value="Glutathione-S-Trfase_C_sf"/>
</dbReference>
<feature type="region of interest" description="Disordered" evidence="4">
    <location>
        <begin position="220"/>
        <end position="306"/>
    </location>
</feature>
<feature type="compositionally biased region" description="Low complexity" evidence="4">
    <location>
        <begin position="324"/>
        <end position="346"/>
    </location>
</feature>
<feature type="compositionally biased region" description="Low complexity" evidence="4">
    <location>
        <begin position="2437"/>
        <end position="2446"/>
    </location>
</feature>
<name>A0A0D9XG85_9ORYZ</name>
<feature type="compositionally biased region" description="Basic and acidic residues" evidence="4">
    <location>
        <begin position="2178"/>
        <end position="2187"/>
    </location>
</feature>
<feature type="compositionally biased region" description="Polar residues" evidence="4">
    <location>
        <begin position="4286"/>
        <end position="4295"/>
    </location>
</feature>
<dbReference type="Gene3D" id="1.20.1050.10">
    <property type="match status" value="1"/>
</dbReference>
<feature type="compositionally biased region" description="Polar residues" evidence="4">
    <location>
        <begin position="1867"/>
        <end position="1882"/>
    </location>
</feature>
<dbReference type="InterPro" id="IPR036249">
    <property type="entry name" value="Thioredoxin-like_sf"/>
</dbReference>
<dbReference type="PANTHER" id="PTHR43900:SF96">
    <property type="entry name" value="GLUTATHIONE TRANSFERASE"/>
    <property type="match status" value="1"/>
</dbReference>
<feature type="compositionally biased region" description="Polar residues" evidence="4">
    <location>
        <begin position="1542"/>
        <end position="1554"/>
    </location>
</feature>
<feature type="compositionally biased region" description="Polar residues" evidence="4">
    <location>
        <begin position="4067"/>
        <end position="4082"/>
    </location>
</feature>
<dbReference type="Proteomes" id="UP000032180">
    <property type="component" value="Chromosome 9"/>
</dbReference>
<feature type="compositionally biased region" description="Basic and acidic residues" evidence="4">
    <location>
        <begin position="2055"/>
        <end position="2070"/>
    </location>
</feature>
<feature type="compositionally biased region" description="Basic and acidic residues" evidence="4">
    <location>
        <begin position="2633"/>
        <end position="2650"/>
    </location>
</feature>
<feature type="compositionally biased region" description="Polar residues" evidence="4">
    <location>
        <begin position="3025"/>
        <end position="3043"/>
    </location>
</feature>
<dbReference type="PROSITE" id="PS50405">
    <property type="entry name" value="GST_CTER"/>
    <property type="match status" value="1"/>
</dbReference>
<feature type="compositionally biased region" description="Basic and acidic residues" evidence="4">
    <location>
        <begin position="2147"/>
        <end position="2165"/>
    </location>
</feature>
<dbReference type="SUPFAM" id="SSF47616">
    <property type="entry name" value="GST C-terminal domain-like"/>
    <property type="match status" value="1"/>
</dbReference>
<feature type="compositionally biased region" description="Low complexity" evidence="4">
    <location>
        <begin position="4596"/>
        <end position="4609"/>
    </location>
</feature>
<feature type="compositionally biased region" description="Basic and acidic residues" evidence="4">
    <location>
        <begin position="2115"/>
        <end position="2130"/>
    </location>
</feature>
<feature type="compositionally biased region" description="Basic and acidic residues" evidence="4">
    <location>
        <begin position="3432"/>
        <end position="3450"/>
    </location>
</feature>
<feature type="compositionally biased region" description="Basic and acidic residues" evidence="4">
    <location>
        <begin position="4415"/>
        <end position="4426"/>
    </location>
</feature>
<feature type="compositionally biased region" description="Polar residues" evidence="4">
    <location>
        <begin position="4175"/>
        <end position="4196"/>
    </location>
</feature>
<feature type="region of interest" description="Disordered" evidence="4">
    <location>
        <begin position="487"/>
        <end position="662"/>
    </location>
</feature>
<feature type="compositionally biased region" description="Basic and acidic residues" evidence="4">
    <location>
        <begin position="1225"/>
        <end position="1234"/>
    </location>
</feature>
<feature type="compositionally biased region" description="Basic and acidic residues" evidence="4">
    <location>
        <begin position="2464"/>
        <end position="2480"/>
    </location>
</feature>
<feature type="region of interest" description="Disordered" evidence="4">
    <location>
        <begin position="674"/>
        <end position="1030"/>
    </location>
</feature>
<feature type="region of interest" description="Disordered" evidence="4">
    <location>
        <begin position="4065"/>
        <end position="4644"/>
    </location>
</feature>
<dbReference type="Pfam" id="PF00043">
    <property type="entry name" value="GST_C"/>
    <property type="match status" value="1"/>
</dbReference>
<evidence type="ECO:0000256" key="3">
    <source>
        <dbReference type="ARBA" id="ARBA00047960"/>
    </source>
</evidence>
<dbReference type="InterPro" id="IPR004046">
    <property type="entry name" value="GST_C"/>
</dbReference>
<feature type="compositionally biased region" description="Polar residues" evidence="4">
    <location>
        <begin position="3560"/>
        <end position="3582"/>
    </location>
</feature>
<feature type="compositionally biased region" description="Low complexity" evidence="4">
    <location>
        <begin position="1255"/>
        <end position="1269"/>
    </location>
</feature>
<feature type="compositionally biased region" description="Basic and acidic residues" evidence="4">
    <location>
        <begin position="3327"/>
        <end position="3343"/>
    </location>
</feature>
<feature type="compositionally biased region" description="Polar residues" evidence="4">
    <location>
        <begin position="645"/>
        <end position="657"/>
    </location>
</feature>
<feature type="compositionally biased region" description="Polar residues" evidence="4">
    <location>
        <begin position="1805"/>
        <end position="1815"/>
    </location>
</feature>
<feature type="compositionally biased region" description="Low complexity" evidence="4">
    <location>
        <begin position="1621"/>
        <end position="1635"/>
    </location>
</feature>
<feature type="compositionally biased region" description="Basic and acidic residues" evidence="4">
    <location>
        <begin position="800"/>
        <end position="835"/>
    </location>
</feature>
<feature type="compositionally biased region" description="Basic and acidic residues" evidence="4">
    <location>
        <begin position="3240"/>
        <end position="3264"/>
    </location>
</feature>
<dbReference type="SUPFAM" id="SSF52833">
    <property type="entry name" value="Thioredoxin-like"/>
    <property type="match status" value="1"/>
</dbReference>
<feature type="compositionally biased region" description="Basic and acidic residues" evidence="4">
    <location>
        <begin position="1003"/>
        <end position="1019"/>
    </location>
</feature>
<feature type="compositionally biased region" description="Basic and acidic residues" evidence="4">
    <location>
        <begin position="2239"/>
        <end position="2261"/>
    </location>
</feature>
<dbReference type="GO" id="GO:0009636">
    <property type="term" value="P:response to toxic substance"/>
    <property type="evidence" value="ECO:0007669"/>
    <property type="project" value="UniProtKB-ARBA"/>
</dbReference>
<feature type="compositionally biased region" description="Basic and acidic residues" evidence="4">
    <location>
        <begin position="3974"/>
        <end position="3990"/>
    </location>
</feature>
<feature type="compositionally biased region" description="Polar residues" evidence="4">
    <location>
        <begin position="3214"/>
        <end position="3223"/>
    </location>
</feature>
<feature type="compositionally biased region" description="Polar residues" evidence="4">
    <location>
        <begin position="905"/>
        <end position="916"/>
    </location>
</feature>
<sequence length="4644" mass="508257">MAGLGTGAPIVKLYHEKSMILPDVSRVLACLHEKNINFEIETASYKSLLRLQASSHAPVPFYDGPIFLEESREICRYVAETYEHHGYPFLLGKDALERASIEQWLHHEEHTFNPPSQALFCHLAFPMDDEDDNIQMQKAKLEEVLEVYEQRLSDSEFLAGNKFTLADLVHLPNSHYITSSSEFVKLYDSRKNVQRWWNSISARKSWQDVLTYMTKVEQQHKSEELEKQKQQDWQREHRSATRRRIPLDLRKDTGTRPQTVLVPPPPGTFSASTMAPQAEQPPPADNLSEKAPVSSSQSTTHKSLTFPSKLTTLYSTHQEIPPDSAQSTQRTSSSSTPSLGTFPTTSDKPPRIHADQSSIRDVSVPSDTTKTDLPTRPMLSLSKGVGTYIEPTPQKILALLDNSSESDVPSSGVSHSQAGPGAAKEDSDRLNVSDLYGSHRKSTGVYSEENESISYTDNSSNKLRSTEAHQMLQAKQWHTATAGLRNLQGDIDNSTPSRQVKPSKDVQQYPLQDSEQASINPVAQEPKSMKDQLVRGPEIIAQTPYTDQTRDVSSRHWRHAAAARGISKDEESSDRRRQDAYLAEHSIEDDDSQDTAPRATEDSTAPRGTMDHDAYDTSQGIKSYDSAPSRLQPMDASHDAPLASAKSTNESSRTATPIPTGYQCAQDFIQQVRVRPKQRPVVPYDAQSSTKEEKMVESPPSKTQMSGYHGPDFSLPKEVLNENGYDVNVPFQSRYSDDKDNWKHARDTTTSKPQDTAEETKTSDSESFEAQTLYSQQAIQRKKPPAEDPYFPASTFKKRYFVDQDSTKESKQTASRPRVEAQDSLEETKADESALPREQPSDILQAASPPSRQAEGKDARISTPLFQEGYADSQVASKQHRDSDSISRRKTAQDARVTFVESKPADSTSARQWSSDDWQDEGSLPMHKVYDSRGSTVPFQETTMKSEDTGRQQMRGQGTKETKLFDSASPQVEPLDYQRSDSHLQKHGEIEDPHDTISLPKKTYTDVEDITKRPGDKMLGEGAQDGSEETKAIESVMFRTREQPQDTHHAAITPLKQAAAKDSLGVTPLSPTRYPTSEDTSMRPRRIASTPTEKSVQDGRDAFRESKRVDSTSSREQLSDVTRSAASLPKQQAADSRSTTMPFQRRYPDIEDNTKKPRDRPKEMVGEDSQDGSKETKALDFAIYRDRAQPQDTQRAAITPLKQAATKDALGVPPLSPTRYSTTEDTIRQTRETASKPTTRAVQDGRDGFREPRSVDSTSSRDQSSDVQRAVAPLPKQEAADSHSTNMYLDIEDAAKEPRDKPKETVGEDAQDRYKETKTGYPTIVTSKAQPQDTQQAASTPLEQAAARNALGVTPISTTRYPTSEGTSRKPRRTASTPTEKAVQDGRDAFRELKSLDSTSSREQPLDVRQAAASFPKQESTDSHGTTMPFQWRYPDIEDTTKEPRDTPKETVGEDAQDTSEETTALGSEIFRGRAQLQDTQRAATTPSKQVAAKDSLGVTPLSPTRYPTPENTSKQTREIASKSTGTTVQDGRDAFIEPRSVYSTSSRDQSSDVQRAAAPLPKQESADSHSKTMTFQRSYPDIENTTKELRDKPKEKVVEDVQDRSKETKALDSTVLRSKAQPQDTQQAQPQDSTSSREQPLDVWQAAASLPYQESIDSHSKTMPFQRRYPDTEDTTKEPRAPIRYPTSKDTSRQPRRTASTSTEKAVQDGRDAFKELKSVDSTSSREQPLDVWQAAASLPKQESADSRSTTMAFQRRYPDIEDTSKEPRDKPKEMVGQGAQNTSEGTFEETKAADSKLLREQSSDTWQDRTTPLEQAVTRDGLNVSPSKKESISDEDSSKKPRGTGSMPQRIAARDDNGAFEESNPDNSVSSKLQPLNAWQLSVPPPRQEIKDFPSTAAPFQKRYPEDNTKKAGYSASAPTHIADKGAKHDFEDTTFDDSASSSKKTSDTQQAAFPLSNQVEAQDTLDGGKKSIDTWDKGRESRETISAPNEMVARDILDMSGKIKTDDFKSRGQSPEGLQASSQSRQVVPENAYGATKGAKVSFTDETIQSPDVKDTTRKSRASEETRGPVSTLDRVQPFGFHDTQHANEESKRPAADQRDDVSTQFQSDAQDNSKEIKSSFTDERGMGPKHSQAEPGRNAQAIIREKIFSTESLRDMLKESEGSTSAAAGQRIDSVVKKTRSADQKGSTAVQDRHGQDRTLPADGKADDSTPKLQLPPGSPSASHEKQTAPVPPREIFRDDYGTEYPMRRDIVDDQKEVTPLSNQEPTSQAQQASETSQEAAPDEDESMKLSLDQWWRTSKPLQGVTPISGDDVTGLSTDDQMPTPMSQETIPSAQVANGITKRSVKQTEEPPAPVVSQTILRQQARPSAPITREAPIPDNEGAMSKIQEVSSDSHPTDYPAVPSVPTQGQVPHAPQTSPGQEGITPAQGEMDSSLSDAQSSSEKFQQPAPDESTKPFISSEKHGSHFGPKLEHKSTPSEPIPSVGSRSEEAAVDEAEQIKPPQKFMGHQDIRHAPGISGITPDDKLNEETVSTQGQVYNAPFDSQPHDGSPPNVHSASVEENTTIPLSQAQRSDERRDSMPTHLDVKASSDDQSTTKSITVKEAQQQQLPAKIEPPPPLFETVNYFDETLDKSKPSEPSSFDKEVMPPKLVPPSARDPRHVTVPDGVTPDEHKNIMADLTPRQRSLPAEPTKEETVVDASDETKASQTIIGQRDISPAVSKEKYPSSDVQNDPMKVQEVASEDQRINQSFPSQDQAPNIEPTPGTRDGAFSDSRGTVFEEPITHITGMTSTPDIQHDQDSDRYSEQPSSAKSRKEERDVAAANETEATQMTFDHQITQPMPVPSEASKEAQEGGEDTIQPKQEKQLPSAYQPSQPPQKLLGSVPAKKSSTDSSGKVDPLKQANDVAPAEHKIASSETIPSVGSRKDEANVDDAEQIKLAQISMGPPDIQNAPDGNLSKKSVSNQEQVYNAQYDSQPGDGSHPNVHSASVEENAVVPPSQAQISDERRDSMPTRLDVKAASDYQSTTKSITDQGAQQQQLPAKIEPPPRLYETVNYSDKTLDKSKTSEPPSVDKEVVPPKFVPPSAQDPQRVTVPDGVTPDEHKNVMADLTPRQPSLPSESTKEETVVDASDQTKASQTIIGQRDISPAVSKEKYPSPDVQNDHLKEDQHINGSTPSQVPVPNVEPTADTRDGAFSDSHGANVDEPITHITGLTSAPNIQHEQDSDRYSEQLSSAQSREEQRDVAAADEAKVKETTFDHQRTVPALVQSEALKEAREGGKDTARSHEQEKQPPSENQSSLPPEKLLGSVPAKTSSTDGASGKVDPLRQDNEVAPDEHKSAPSETIPSIGSRKEEAIVDETEQIKPPQISMDPPDIQNAPDEYLREKSVSNQEQVYNTEYGSQPHDGSPPNVHSAKVEENATVPPSQAWRSDERRDSMPTRLDVKAASDDQWTTKSITDQGPQQQQLHANIEPRPPLYETVNYSDKTLDKSKPSEPPSVDKEVMPPKLVLPSARDPQHVTVPDGVTPDEHKDAMADLTPRQPSLPAEPTKEATVVDASDQTKASLNQVQGLGSYSEGSATDETEKAPMMSSPPAADAPQGTDPVRPLQEASLDFSSHEKTTAFQDGQANNVPNVSPTVSTSQVVSRSVNGAETKVFSEETVPSKSQENSKGASTKEIPEQQQKTDLSRTKSSRDDIKEANGVGANISATPGDIQSSTSKGSAEVTEGARNQPNVYQASVQSPPDSKEQVEETEEQDTGTGESERTNSQKNMNQMNNGTSLGEALDQSGKQGSGVQPIGSDKNNLSESTKDTSIGIPTYNKSEKNSVTSAESTQQLQAKDDTQVEETKTPASGTDQPKEIDPQANEPPSVDDVIMSPTVSPDEQKNAMADLTRSTEPPSSADPTKEETVVNASDQAKASERIINQEGMTHATEHASRQTLEMFSTGNLIDNPVAGQEHGSFSEESTTDSHGAITDEKAATSTSGHEKGSDASVWTATLDVHPPTVRSLPENGTLPPASRQNAYVEASGEAKSIDQEDMKPMAGLALARDDQRGTARDELALVEQKSIVSDQDSTHSSQKPSTIEPRENDISGSATDKQMVPQAKFGDQITPASDVSLPLREVQEASQVDPHANELEKPPMVNQDQASHDGGSSEQRNGQITNVHDANVDEKMQVPSSKAQDSTESITDQGAQQRQLPAKIEPPPPLFETRNYSDETLDKSKPSEPPPVDKEVMPPKLVPASAQDPQPMIDGVTPDEHKNAMADLTPRQPSLPAEPTKEETIVDASDQTKASLNQVRGLGSFTEGSATDETVKAPKMSSPPAPDAPQDMDPVQPPGEASLDFSSDEKTTVSQDGQPNNLPNASPSFSASQVVDRSEKGADTEAPSEEMAPSNSQENNKGTSIEKISKQQQQTDLSRTKSFRDDIKEANGVGANISATPGEIQASPSKGNVEVTEESRNQQNTSQAFVQSPQDNKEQVEETKEQNTGTSELDKVNLQKNMNQMNNGTSQEETLDQSGKQASGVQPIGSDKNNVSESTKDTSSGTQTYSKPEKSLVTSEEYTQQLQAKYNSQGEETETPVSETEQPKERDPQANSNRDISSQSQAQASDISEGQTSSTEDMNGYSRKTDGSTNDTTPGDTEDNPSI</sequence>
<feature type="compositionally biased region" description="Low complexity" evidence="4">
    <location>
        <begin position="403"/>
        <end position="416"/>
    </location>
</feature>
<evidence type="ECO:0000256" key="1">
    <source>
        <dbReference type="ARBA" id="ARBA00012452"/>
    </source>
</evidence>
<evidence type="ECO:0000256" key="4">
    <source>
        <dbReference type="SAM" id="MobiDB-lite"/>
    </source>
</evidence>
<dbReference type="GO" id="GO:0043295">
    <property type="term" value="F:glutathione binding"/>
    <property type="evidence" value="ECO:0007669"/>
    <property type="project" value="TreeGrafter"/>
</dbReference>
<feature type="compositionally biased region" description="Basic and acidic residues" evidence="4">
    <location>
        <begin position="3488"/>
        <end position="3506"/>
    </location>
</feature>
<feature type="compositionally biased region" description="Polar residues" evidence="4">
    <location>
        <begin position="4528"/>
        <end position="4581"/>
    </location>
</feature>
<dbReference type="SFLD" id="SFLDS00019">
    <property type="entry name" value="Glutathione_Transferase_(cytos"/>
    <property type="match status" value="1"/>
</dbReference>
<feature type="compositionally biased region" description="Basic and acidic residues" evidence="4">
    <location>
        <begin position="3062"/>
        <end position="3080"/>
    </location>
</feature>
<feature type="compositionally biased region" description="Basic and acidic residues" evidence="4">
    <location>
        <begin position="3687"/>
        <end position="3700"/>
    </location>
</feature>
<feature type="compositionally biased region" description="Basic and acidic residues" evidence="4">
    <location>
        <begin position="1995"/>
        <end position="2013"/>
    </location>
</feature>
<feature type="compositionally biased region" description="Basic and acidic residues" evidence="4">
    <location>
        <begin position="1293"/>
        <end position="1318"/>
    </location>
</feature>
<feature type="compositionally biased region" description="Polar residues" evidence="4">
    <location>
        <begin position="4143"/>
        <end position="4165"/>
    </location>
</feature>
<feature type="compositionally biased region" description="Basic and acidic residues" evidence="4">
    <location>
        <begin position="2798"/>
        <end position="2808"/>
    </location>
</feature>
<feature type="compositionally biased region" description="Polar residues" evidence="4">
    <location>
        <begin position="2557"/>
        <end position="2575"/>
    </location>
</feature>
<feature type="compositionally biased region" description="Basic and acidic residues" evidence="4">
    <location>
        <begin position="1790"/>
        <end position="1804"/>
    </location>
</feature>
<organism evidence="6 7">
    <name type="scientific">Leersia perrieri</name>
    <dbReference type="NCBI Taxonomy" id="77586"/>
    <lineage>
        <taxon>Eukaryota</taxon>
        <taxon>Viridiplantae</taxon>
        <taxon>Streptophyta</taxon>
        <taxon>Embryophyta</taxon>
        <taxon>Tracheophyta</taxon>
        <taxon>Spermatophyta</taxon>
        <taxon>Magnoliopsida</taxon>
        <taxon>Liliopsida</taxon>
        <taxon>Poales</taxon>
        <taxon>Poaceae</taxon>
        <taxon>BOP clade</taxon>
        <taxon>Oryzoideae</taxon>
        <taxon>Oryzeae</taxon>
        <taxon>Oryzinae</taxon>
        <taxon>Leersia</taxon>
    </lineage>
</organism>
<feature type="compositionally biased region" description="Basic and acidic residues" evidence="4">
    <location>
        <begin position="3154"/>
        <end position="3173"/>
    </location>
</feature>
<proteinExistence type="predicted"/>
<dbReference type="eggNOG" id="KOG0867">
    <property type="taxonomic scope" value="Eukaryota"/>
</dbReference>
<feature type="compositionally biased region" description="Polar residues" evidence="4">
    <location>
        <begin position="4458"/>
        <end position="4471"/>
    </location>
</feature>
<feature type="region of interest" description="Disordered" evidence="4">
    <location>
        <begin position="3949"/>
        <end position="4039"/>
    </location>
</feature>
<accession>A0A0D9XG85</accession>
<feature type="compositionally biased region" description="Basic and acidic residues" evidence="4">
    <location>
        <begin position="4212"/>
        <end position="4234"/>
    </location>
</feature>
<feature type="compositionally biased region" description="Polar residues" evidence="4">
    <location>
        <begin position="4349"/>
        <end position="4372"/>
    </location>
</feature>
<feature type="region of interest" description="Disordered" evidence="4">
    <location>
        <begin position="403"/>
        <end position="462"/>
    </location>
</feature>
<feature type="compositionally biased region" description="Basic and acidic residues" evidence="4">
    <location>
        <begin position="1924"/>
        <end position="1934"/>
    </location>
</feature>
<dbReference type="SFLD" id="SFLDG00358">
    <property type="entry name" value="Main_(cytGST)"/>
    <property type="match status" value="1"/>
</dbReference>
<feature type="compositionally biased region" description="Basic and acidic residues" evidence="4">
    <location>
        <begin position="3274"/>
        <end position="3295"/>
    </location>
</feature>
<feature type="compositionally biased region" description="Polar residues" evidence="4">
    <location>
        <begin position="3174"/>
        <end position="3183"/>
    </location>
</feature>
<feature type="compositionally biased region" description="Polar residues" evidence="4">
    <location>
        <begin position="768"/>
        <end position="779"/>
    </location>
</feature>
<feature type="compositionally biased region" description="Low complexity" evidence="4">
    <location>
        <begin position="1939"/>
        <end position="1954"/>
    </location>
</feature>
<feature type="compositionally biased region" description="Polar residues" evidence="4">
    <location>
        <begin position="293"/>
        <end position="306"/>
    </location>
</feature>
<feature type="compositionally biased region" description="Polar residues" evidence="4">
    <location>
        <begin position="1111"/>
        <end position="1142"/>
    </location>
</feature>
<feature type="compositionally biased region" description="Low complexity" evidence="4">
    <location>
        <begin position="2271"/>
        <end position="2284"/>
    </location>
</feature>
<feature type="compositionally biased region" description="Polar residues" evidence="4">
    <location>
        <begin position="355"/>
        <end position="372"/>
    </location>
</feature>
<feature type="compositionally biased region" description="Basic and acidic residues" evidence="4">
    <location>
        <begin position="1435"/>
        <end position="1452"/>
    </location>
</feature>
<dbReference type="STRING" id="77586.A0A0D9XG85"/>
<feature type="compositionally biased region" description="Polar residues" evidence="4">
    <location>
        <begin position="933"/>
        <end position="943"/>
    </location>
</feature>
<evidence type="ECO:0000313" key="6">
    <source>
        <dbReference type="EnsemblPlants" id="LPERR09G14100.1"/>
    </source>
</evidence>
<feature type="compositionally biased region" description="Polar residues" evidence="4">
    <location>
        <begin position="3769"/>
        <end position="3781"/>
    </location>
</feature>
<dbReference type="FunFam" id="1.20.1050.10:FF:000042">
    <property type="entry name" value="Glutathione S-transferase F9"/>
    <property type="match status" value="1"/>
</dbReference>
<feature type="compositionally biased region" description="Basic and acidic residues" evidence="4">
    <location>
        <begin position="1095"/>
        <end position="1110"/>
    </location>
</feature>
<feature type="compositionally biased region" description="Basic and acidic residues" evidence="4">
    <location>
        <begin position="2576"/>
        <end position="2594"/>
    </location>
</feature>
<feature type="compositionally biased region" description="Basic and acidic residues" evidence="4">
    <location>
        <begin position="1382"/>
        <end position="1395"/>
    </location>
</feature>
<feature type="compositionally biased region" description="Polar residues" evidence="4">
    <location>
        <begin position="3134"/>
        <end position="3144"/>
    </location>
</feature>
<feature type="compositionally biased region" description="Polar residues" evidence="4">
    <location>
        <begin position="452"/>
        <end position="462"/>
    </location>
</feature>
<feature type="compositionally biased region" description="Polar residues" evidence="4">
    <location>
        <begin position="3391"/>
        <end position="3403"/>
    </location>
</feature>
<dbReference type="InterPro" id="IPR040079">
    <property type="entry name" value="Glutathione_S-Trfase"/>
</dbReference>
<comment type="catalytic activity">
    <reaction evidence="3">
        <text>RX + glutathione = an S-substituted glutathione + a halide anion + H(+)</text>
        <dbReference type="Rhea" id="RHEA:16437"/>
        <dbReference type="ChEBI" id="CHEBI:15378"/>
        <dbReference type="ChEBI" id="CHEBI:16042"/>
        <dbReference type="ChEBI" id="CHEBI:17792"/>
        <dbReference type="ChEBI" id="CHEBI:57925"/>
        <dbReference type="ChEBI" id="CHEBI:90779"/>
        <dbReference type="EC" id="2.5.1.18"/>
    </reaction>
</comment>
<reference evidence="7" key="2">
    <citation type="submission" date="2013-12" db="EMBL/GenBank/DDBJ databases">
        <authorList>
            <person name="Yu Y."/>
            <person name="Lee S."/>
            <person name="de Baynast K."/>
            <person name="Wissotski M."/>
            <person name="Liu L."/>
            <person name="Talag J."/>
            <person name="Goicoechea J."/>
            <person name="Angelova A."/>
            <person name="Jetty R."/>
            <person name="Kudrna D."/>
            <person name="Golser W."/>
            <person name="Rivera L."/>
            <person name="Zhang J."/>
            <person name="Wing R."/>
        </authorList>
    </citation>
    <scope>NUCLEOTIDE SEQUENCE</scope>
</reference>
<dbReference type="Gramene" id="LPERR09G14100.1">
    <property type="protein sequence ID" value="LPERR09G14100.1"/>
    <property type="gene ID" value="LPERR09G14100"/>
</dbReference>
<feature type="compositionally biased region" description="Basic and acidic residues" evidence="4">
    <location>
        <begin position="1243"/>
        <end position="1254"/>
    </location>
</feature>
<keyword evidence="2" id="KW-0808">Transferase</keyword>
<feature type="compositionally biased region" description="Polar residues" evidence="4">
    <location>
        <begin position="3452"/>
        <end position="3470"/>
    </location>
</feature>
<evidence type="ECO:0000256" key="2">
    <source>
        <dbReference type="ARBA" id="ARBA00022679"/>
    </source>
</evidence>
<feature type="compositionally biased region" description="Basic and acidic residues" evidence="4">
    <location>
        <begin position="3007"/>
        <end position="3022"/>
    </location>
</feature>
<feature type="region of interest" description="Disordered" evidence="4">
    <location>
        <begin position="1055"/>
        <end position="3918"/>
    </location>
</feature>
<feature type="compositionally biased region" description="Basic and acidic residues" evidence="4">
    <location>
        <begin position="1707"/>
        <end position="1720"/>
    </location>
</feature>
<feature type="compositionally biased region" description="Low complexity" evidence="4">
    <location>
        <begin position="3588"/>
        <end position="3600"/>
    </location>
</feature>
<dbReference type="InterPro" id="IPR010987">
    <property type="entry name" value="Glutathione-S-Trfase_C-like"/>
</dbReference>
<reference evidence="6 7" key="1">
    <citation type="submission" date="2012-08" db="EMBL/GenBank/DDBJ databases">
        <title>Oryza genome evolution.</title>
        <authorList>
            <person name="Wing R.A."/>
        </authorList>
    </citation>
    <scope>NUCLEOTIDE SEQUENCE</scope>
</reference>
<feature type="compositionally biased region" description="Basic and acidic residues" evidence="4">
    <location>
        <begin position="3839"/>
        <end position="3849"/>
    </location>
</feature>
<feature type="compositionally biased region" description="Polar residues" evidence="4">
    <location>
        <begin position="2409"/>
        <end position="2424"/>
    </location>
</feature>
<feature type="compositionally biased region" description="Polar residues" evidence="4">
    <location>
        <begin position="2319"/>
        <end position="2342"/>
    </location>
</feature>
<feature type="domain" description="GST C-terminal" evidence="5">
    <location>
        <begin position="94"/>
        <end position="224"/>
    </location>
</feature>
<feature type="compositionally biased region" description="Basic and acidic residues" evidence="4">
    <location>
        <begin position="1829"/>
        <end position="1841"/>
    </location>
</feature>
<dbReference type="GO" id="GO:0004364">
    <property type="term" value="F:glutathione transferase activity"/>
    <property type="evidence" value="ECO:0007669"/>
    <property type="project" value="UniProtKB-EC"/>
</dbReference>
<feature type="compositionally biased region" description="Polar residues" evidence="4">
    <location>
        <begin position="3893"/>
        <end position="3903"/>
    </location>
</feature>
<feature type="compositionally biased region" description="Polar residues" evidence="4">
    <location>
        <begin position="3708"/>
        <end position="3722"/>
    </location>
</feature>
<feature type="compositionally biased region" description="Polar residues" evidence="4">
    <location>
        <begin position="1069"/>
        <end position="1079"/>
    </location>
</feature>
<feature type="compositionally biased region" description="Polar residues" evidence="4">
    <location>
        <begin position="3662"/>
        <end position="3674"/>
    </location>
</feature>
<feature type="compositionally biased region" description="Basic and acidic residues" evidence="4">
    <location>
        <begin position="566"/>
        <end position="579"/>
    </location>
</feature>
<evidence type="ECO:0000259" key="5">
    <source>
        <dbReference type="PROSITE" id="PS50405"/>
    </source>
</evidence>
<feature type="compositionally biased region" description="Polar residues" evidence="4">
    <location>
        <begin position="2750"/>
        <end position="2760"/>
    </location>
</feature>
<feature type="compositionally biased region" description="Basic and acidic residues" evidence="4">
    <location>
        <begin position="976"/>
        <end position="995"/>
    </location>
</feature>
<dbReference type="CDD" id="cd03187">
    <property type="entry name" value="GST_C_Phi"/>
    <property type="match status" value="1"/>
</dbReference>
<feature type="compositionally biased region" description="Polar residues" evidence="4">
    <location>
        <begin position="491"/>
        <end position="521"/>
    </location>
</feature>
<feature type="compositionally biased region" description="Polar residues" evidence="4">
    <location>
        <begin position="1477"/>
        <end position="1489"/>
    </location>
</feature>
<keyword evidence="7" id="KW-1185">Reference proteome</keyword>
<feature type="compositionally biased region" description="Polar residues" evidence="4">
    <location>
        <begin position="2829"/>
        <end position="2842"/>
    </location>
</feature>
<feature type="compositionally biased region" description="Basic and acidic residues" evidence="4">
    <location>
        <begin position="1146"/>
        <end position="1189"/>
    </location>
</feature>
<feature type="compositionally biased region" description="Polar residues" evidence="4">
    <location>
        <begin position="1355"/>
        <end position="1366"/>
    </location>
</feature>
<dbReference type="GO" id="GO:0006749">
    <property type="term" value="P:glutathione metabolic process"/>
    <property type="evidence" value="ECO:0007669"/>
    <property type="project" value="TreeGrafter"/>
</dbReference>
<feature type="compositionally biased region" description="Polar residues" evidence="4">
    <location>
        <begin position="3826"/>
        <end position="3838"/>
    </location>
</feature>
<dbReference type="Gene3D" id="3.40.30.10">
    <property type="entry name" value="Glutaredoxin"/>
    <property type="match status" value="1"/>
</dbReference>
<protein>
    <recommendedName>
        <fullName evidence="1">glutathione transferase</fullName>
        <ecNumber evidence="1">2.5.1.18</ecNumber>
    </recommendedName>
</protein>
<reference evidence="6" key="3">
    <citation type="submission" date="2015-04" db="UniProtKB">
        <authorList>
            <consortium name="EnsemblPlants"/>
        </authorList>
    </citation>
    <scope>IDENTIFICATION</scope>
</reference>
<feature type="compositionally biased region" description="Polar residues" evidence="4">
    <location>
        <begin position="2961"/>
        <end position="2978"/>
    </location>
</feature>
<feature type="compositionally biased region" description="Basic and acidic residues" evidence="4">
    <location>
        <begin position="1969"/>
        <end position="1986"/>
    </location>
</feature>
<dbReference type="EC" id="2.5.1.18" evidence="1"/>
<feature type="region of interest" description="Disordered" evidence="4">
    <location>
        <begin position="318"/>
        <end position="386"/>
    </location>
</feature>
<feature type="compositionally biased region" description="Basic and acidic residues" evidence="4">
    <location>
        <begin position="1758"/>
        <end position="1775"/>
    </location>
</feature>
<feature type="compositionally biased region" description="Basic and acidic residues" evidence="4">
    <location>
        <begin position="1669"/>
        <end position="1682"/>
    </location>
</feature>
<evidence type="ECO:0000313" key="7">
    <source>
        <dbReference type="Proteomes" id="UP000032180"/>
    </source>
</evidence>
<dbReference type="InterPro" id="IPR034347">
    <property type="entry name" value="GST_Phi_C"/>
</dbReference>
<feature type="compositionally biased region" description="Polar residues" evidence="4">
    <location>
        <begin position="3730"/>
        <end position="3745"/>
    </location>
</feature>
<feature type="compositionally biased region" description="Basic and acidic residues" evidence="4">
    <location>
        <begin position="879"/>
        <end position="893"/>
    </location>
</feature>
<feature type="compositionally biased region" description="Polar residues" evidence="4">
    <location>
        <begin position="4495"/>
        <end position="4521"/>
    </location>
</feature>
<dbReference type="HOGENOM" id="CLU_000107_0_0_1"/>
<feature type="compositionally biased region" description="Basic and acidic residues" evidence="4">
    <location>
        <begin position="220"/>
        <end position="254"/>
    </location>
</feature>
<feature type="compositionally biased region" description="Basic and acidic residues" evidence="4">
    <location>
        <begin position="2086"/>
        <end position="2105"/>
    </location>
</feature>
<feature type="compositionally biased region" description="Low complexity" evidence="4">
    <location>
        <begin position="3631"/>
        <end position="3651"/>
    </location>
</feature>
<dbReference type="GO" id="GO:0005737">
    <property type="term" value="C:cytoplasm"/>
    <property type="evidence" value="ECO:0007669"/>
    <property type="project" value="TreeGrafter"/>
</dbReference>
<feature type="compositionally biased region" description="Basic and acidic residues" evidence="4">
    <location>
        <begin position="4472"/>
        <end position="4482"/>
    </location>
</feature>
<feature type="compositionally biased region" description="Polar residues" evidence="4">
    <location>
        <begin position="4390"/>
        <end position="4400"/>
    </location>
</feature>
<feature type="compositionally biased region" description="Polar residues" evidence="4">
    <location>
        <begin position="2360"/>
        <end position="2370"/>
    </location>
</feature>
<dbReference type="EnsemblPlants" id="LPERR09G14100.1">
    <property type="protein sequence ID" value="LPERR09G14100.1"/>
    <property type="gene ID" value="LPERR09G14100"/>
</dbReference>
<feature type="compositionally biased region" description="Basic and acidic residues" evidence="4">
    <location>
        <begin position="735"/>
        <end position="749"/>
    </location>
</feature>
<feature type="compositionally biased region" description="Basic and acidic residues" evidence="4">
    <location>
        <begin position="1585"/>
        <end position="1611"/>
    </location>
</feature>
<feature type="compositionally biased region" description="Polar residues" evidence="4">
    <location>
        <begin position="2595"/>
        <end position="2613"/>
    </location>
</feature>
<feature type="compositionally biased region" description="Polar residues" evidence="4">
    <location>
        <begin position="1324"/>
        <end position="1342"/>
    </location>
</feature>
<dbReference type="PANTHER" id="PTHR43900">
    <property type="entry name" value="GLUTATHIONE S-TRANSFERASE RHO"/>
    <property type="match status" value="1"/>
</dbReference>